<dbReference type="Proteomes" id="UP000218418">
    <property type="component" value="Chromosome"/>
</dbReference>
<dbReference type="PANTHER" id="PTHR34613">
    <property type="entry name" value="SLL0800 PROTEIN"/>
    <property type="match status" value="1"/>
</dbReference>
<sequence length="265" mass="30486">MYDNICKFLAENFSTDFTNWLLGEPIALTELSPKELSLEPIRADALILLQSDEQILHIEFQTEPDSRIPFRMADYRLRGYRRFPEKEMYQVVIYLNRTNSELVYQNTFTLSRTRHEFEVIRLWEQPAEIFLENPGLLAFAVLSSTLNPENVLNQVATQINEISDNRTQSNIAASTAILASLVLDKDLIKRILRSDIMRESPIYQEILQEGEEKGRAEGKAEGRAETLQQVAINLLNTGMNLEDISRITGLSVEELQILQNNNHEQ</sequence>
<organism evidence="1 2">
    <name type="scientific">Calothrix parasitica NIES-267</name>
    <dbReference type="NCBI Taxonomy" id="1973488"/>
    <lineage>
        <taxon>Bacteria</taxon>
        <taxon>Bacillati</taxon>
        <taxon>Cyanobacteriota</taxon>
        <taxon>Cyanophyceae</taxon>
        <taxon>Nostocales</taxon>
        <taxon>Calotrichaceae</taxon>
        <taxon>Calothrix</taxon>
    </lineage>
</organism>
<evidence type="ECO:0008006" key="3">
    <source>
        <dbReference type="Google" id="ProtNLM"/>
    </source>
</evidence>
<name>A0A1Z4LS06_9CYAN</name>
<dbReference type="OrthoDB" id="510169at2"/>
<keyword evidence="2" id="KW-1185">Reference proteome</keyword>
<dbReference type="EMBL" id="AP018227">
    <property type="protein sequence ID" value="BAY84030.1"/>
    <property type="molecule type" value="Genomic_DNA"/>
</dbReference>
<evidence type="ECO:0000313" key="2">
    <source>
        <dbReference type="Proteomes" id="UP000218418"/>
    </source>
</evidence>
<gene>
    <name evidence="1" type="ORF">NIES267_35250</name>
</gene>
<dbReference type="AlphaFoldDB" id="A0A1Z4LS06"/>
<dbReference type="InterPro" id="IPR010106">
    <property type="entry name" value="RpnA"/>
</dbReference>
<accession>A0A1Z4LS06</accession>
<dbReference type="PANTHER" id="PTHR34613:SF1">
    <property type="entry name" value="SLL6017 PROTEIN"/>
    <property type="match status" value="1"/>
</dbReference>
<reference evidence="1 2" key="1">
    <citation type="submission" date="2017-06" db="EMBL/GenBank/DDBJ databases">
        <title>Genome sequencing of cyanobaciteial culture collection at National Institute for Environmental Studies (NIES).</title>
        <authorList>
            <person name="Hirose Y."/>
            <person name="Shimura Y."/>
            <person name="Fujisawa T."/>
            <person name="Nakamura Y."/>
            <person name="Kawachi M."/>
        </authorList>
    </citation>
    <scope>NUCLEOTIDE SEQUENCE [LARGE SCALE GENOMIC DNA]</scope>
    <source>
        <strain evidence="1 2">NIES-267</strain>
    </source>
</reference>
<dbReference type="NCBIfam" id="TIGR01784">
    <property type="entry name" value="T_den_put_tspse"/>
    <property type="match status" value="1"/>
</dbReference>
<protein>
    <recommendedName>
        <fullName evidence="3">Flagellar assembly protein H</fullName>
    </recommendedName>
</protein>
<proteinExistence type="predicted"/>
<evidence type="ECO:0000313" key="1">
    <source>
        <dbReference type="EMBL" id="BAY84030.1"/>
    </source>
</evidence>